<comment type="caution">
    <text evidence="1">The sequence shown here is derived from an EMBL/GenBank/DDBJ whole genome shotgun (WGS) entry which is preliminary data.</text>
</comment>
<evidence type="ECO:0000313" key="2">
    <source>
        <dbReference type="Proteomes" id="UP000245680"/>
    </source>
</evidence>
<proteinExistence type="predicted"/>
<protein>
    <submittedName>
        <fullName evidence="1">Uncharacterized protein</fullName>
    </submittedName>
</protein>
<keyword evidence="2" id="KW-1185">Reference proteome</keyword>
<dbReference type="OrthoDB" id="9758211at2"/>
<dbReference type="EMBL" id="QGKU01000003">
    <property type="protein sequence ID" value="PWR04596.1"/>
    <property type="molecule type" value="Genomic_DNA"/>
</dbReference>
<sequence>MVSLLQVGSKLGAQDGRCPCHALPKLRGADLEARRAGHCRHGDIIDASGQDRFARSFERGGFMLLPHPERLTGAPRHFFCNHT</sequence>
<dbReference type="Proteomes" id="UP000245680">
    <property type="component" value="Unassembled WGS sequence"/>
</dbReference>
<name>A0A2V2LN12_9RHOB</name>
<accession>A0A2V2LN12</accession>
<organism evidence="1 2">
    <name type="scientific">Meridianimarinicoccus roseus</name>
    <dbReference type="NCBI Taxonomy" id="2072018"/>
    <lineage>
        <taxon>Bacteria</taxon>
        <taxon>Pseudomonadati</taxon>
        <taxon>Pseudomonadota</taxon>
        <taxon>Alphaproteobacteria</taxon>
        <taxon>Rhodobacterales</taxon>
        <taxon>Paracoccaceae</taxon>
        <taxon>Meridianimarinicoccus</taxon>
    </lineage>
</organism>
<evidence type="ECO:0000313" key="1">
    <source>
        <dbReference type="EMBL" id="PWR04596.1"/>
    </source>
</evidence>
<dbReference type="AlphaFoldDB" id="A0A2V2LN12"/>
<gene>
    <name evidence="1" type="ORF">DKT77_01110</name>
</gene>
<reference evidence="1 2" key="1">
    <citation type="submission" date="2018-05" db="EMBL/GenBank/DDBJ databases">
        <title>Rhodobacteraceae gen. nov., sp. nov. isolated from sea water.</title>
        <authorList>
            <person name="Ren Y."/>
        </authorList>
    </citation>
    <scope>NUCLEOTIDE SEQUENCE [LARGE SCALE GENOMIC DNA]</scope>
    <source>
        <strain evidence="1 2">TG-679</strain>
    </source>
</reference>